<dbReference type="Pfam" id="PF00560">
    <property type="entry name" value="LRR_1"/>
    <property type="match status" value="4"/>
</dbReference>
<evidence type="ECO:0000313" key="5">
    <source>
        <dbReference type="EMBL" id="KXS18648.1"/>
    </source>
</evidence>
<dbReference type="AlphaFoldDB" id="A0A139APJ5"/>
<dbReference type="SUPFAM" id="SSF52058">
    <property type="entry name" value="L domain-like"/>
    <property type="match status" value="1"/>
</dbReference>
<dbReference type="OrthoDB" id="676979at2759"/>
<feature type="signal peptide" evidence="4">
    <location>
        <begin position="1"/>
        <end position="27"/>
    </location>
</feature>
<evidence type="ECO:0000256" key="2">
    <source>
        <dbReference type="ARBA" id="ARBA00022737"/>
    </source>
</evidence>
<feature type="chain" id="PRO_5007296341" evidence="4">
    <location>
        <begin position="28"/>
        <end position="412"/>
    </location>
</feature>
<name>A0A139APJ5_GONPJ</name>
<feature type="region of interest" description="Disordered" evidence="3">
    <location>
        <begin position="340"/>
        <end position="386"/>
    </location>
</feature>
<dbReference type="FunFam" id="3.80.10.10:FF:000041">
    <property type="entry name" value="LRR receptor-like serine/threonine-protein kinase ERECTA"/>
    <property type="match status" value="1"/>
</dbReference>
<evidence type="ECO:0000256" key="3">
    <source>
        <dbReference type="SAM" id="MobiDB-lite"/>
    </source>
</evidence>
<keyword evidence="2" id="KW-0677">Repeat</keyword>
<dbReference type="InterPro" id="IPR001611">
    <property type="entry name" value="Leu-rich_rpt"/>
</dbReference>
<proteinExistence type="predicted"/>
<evidence type="ECO:0000256" key="4">
    <source>
        <dbReference type="SAM" id="SignalP"/>
    </source>
</evidence>
<keyword evidence="6" id="KW-1185">Reference proteome</keyword>
<organism evidence="5 6">
    <name type="scientific">Gonapodya prolifera (strain JEL478)</name>
    <name type="common">Monoblepharis prolifera</name>
    <dbReference type="NCBI Taxonomy" id="1344416"/>
    <lineage>
        <taxon>Eukaryota</taxon>
        <taxon>Fungi</taxon>
        <taxon>Fungi incertae sedis</taxon>
        <taxon>Chytridiomycota</taxon>
        <taxon>Chytridiomycota incertae sedis</taxon>
        <taxon>Monoblepharidomycetes</taxon>
        <taxon>Monoblepharidales</taxon>
        <taxon>Gonapodyaceae</taxon>
        <taxon>Gonapodya</taxon>
    </lineage>
</organism>
<dbReference type="OMA" id="FCTNGRI"/>
<dbReference type="PANTHER" id="PTHR48010">
    <property type="entry name" value="OS05G0588300 PROTEIN"/>
    <property type="match status" value="1"/>
</dbReference>
<keyword evidence="1" id="KW-0433">Leucine-rich repeat</keyword>
<dbReference type="Proteomes" id="UP000070544">
    <property type="component" value="Unassembled WGS sequence"/>
</dbReference>
<dbReference type="Gene3D" id="3.80.10.10">
    <property type="entry name" value="Ribonuclease Inhibitor"/>
    <property type="match status" value="2"/>
</dbReference>
<dbReference type="PRINTS" id="PR00019">
    <property type="entry name" value="LEURICHRPT"/>
</dbReference>
<dbReference type="InterPro" id="IPR050994">
    <property type="entry name" value="At_inactive_RLKs"/>
</dbReference>
<accession>A0A139APJ5</accession>
<dbReference type="EMBL" id="KQ965741">
    <property type="protein sequence ID" value="KXS18648.1"/>
    <property type="molecule type" value="Genomic_DNA"/>
</dbReference>
<dbReference type="InterPro" id="IPR032675">
    <property type="entry name" value="LRR_dom_sf"/>
</dbReference>
<protein>
    <submittedName>
        <fullName evidence="5">L domain-like protein</fullName>
    </submittedName>
</protein>
<dbReference type="STRING" id="1344416.A0A139APJ5"/>
<reference evidence="5 6" key="1">
    <citation type="journal article" date="2015" name="Genome Biol. Evol.">
        <title>Phylogenomic analyses indicate that early fungi evolved digesting cell walls of algal ancestors of land plants.</title>
        <authorList>
            <person name="Chang Y."/>
            <person name="Wang S."/>
            <person name="Sekimoto S."/>
            <person name="Aerts A.L."/>
            <person name="Choi C."/>
            <person name="Clum A."/>
            <person name="LaButti K.M."/>
            <person name="Lindquist E.A."/>
            <person name="Yee Ngan C."/>
            <person name="Ohm R.A."/>
            <person name="Salamov A.A."/>
            <person name="Grigoriev I.V."/>
            <person name="Spatafora J.W."/>
            <person name="Berbee M.L."/>
        </authorList>
    </citation>
    <scope>NUCLEOTIDE SEQUENCE [LARGE SCALE GENOMIC DNA]</scope>
    <source>
        <strain evidence="5 6">JEL478</strain>
    </source>
</reference>
<evidence type="ECO:0000256" key="1">
    <source>
        <dbReference type="ARBA" id="ARBA00022614"/>
    </source>
</evidence>
<sequence length="412" mass="41923">MPRNPSPPRAVLAIAVVLLLAPLSASAQYSPSQDCAFVEQLFDQSSANVSWPRGSCCYAGPSEFLFYPPRFFCTNGRITRLVASSLKLSGPIPPSIGSLTALKRLELDGNKLNGSIPAEIGQLATLEFLDLSSNQLSGSIPTQLVALAKITDLDLNYNRLEGTIPDLSGMPDLYSVDMGLNALEGPVPALSALKKLDAIYLSYNRLSGPLPSLTGATKLRALSLDHNRLSGPLPTDLRATTTLTWLNLAGNNLSGNVDSALPSSLQDCFLANQTSAGGTGLYTCSGSVPAACLQPDRFSPRAGCLSLGSATQCAGLSPPTTTLPSNCAAATASVAVSTATGAGAPTTSPTAARAGTAPAPTQTASAPSASGGLAGKPGAAAALARPGTGTGAPFRRDPVLLLPLLVVGAVVL</sequence>
<gene>
    <name evidence="5" type="ORF">M427DRAFT_67668</name>
</gene>
<keyword evidence="4" id="KW-0732">Signal</keyword>
<dbReference type="PANTHER" id="PTHR48010:SF5">
    <property type="entry name" value="PROTEIN TOO MANY MOUTHS"/>
    <property type="match status" value="1"/>
</dbReference>
<evidence type="ECO:0000313" key="6">
    <source>
        <dbReference type="Proteomes" id="UP000070544"/>
    </source>
</evidence>